<keyword evidence="2" id="KW-1185">Reference proteome</keyword>
<feature type="non-terminal residue" evidence="1">
    <location>
        <position position="89"/>
    </location>
</feature>
<reference evidence="1 2" key="1">
    <citation type="journal article" date="2019" name="Int. J. Syst. Evol. Microbiol.">
        <title>The Global Catalogue of Microorganisms (GCM) 10K type strain sequencing project: providing services to taxonomists for standard genome sequencing and annotation.</title>
        <authorList>
            <consortium name="The Broad Institute Genomics Platform"/>
            <consortium name="The Broad Institute Genome Sequencing Center for Infectious Disease"/>
            <person name="Wu L."/>
            <person name="Ma J."/>
        </authorList>
    </citation>
    <scope>NUCLEOTIDE SEQUENCE [LARGE SCALE GENOMIC DNA]</scope>
    <source>
        <strain evidence="1 2">CGMCC 1.3239</strain>
    </source>
</reference>
<name>A0ABD5SBQ7_9EURY</name>
<keyword evidence="1" id="KW-0547">Nucleotide-binding</keyword>
<dbReference type="EMBL" id="JBHSWW010000198">
    <property type="protein sequence ID" value="MFC6754115.1"/>
    <property type="molecule type" value="Genomic_DNA"/>
</dbReference>
<proteinExistence type="predicted"/>
<keyword evidence="1" id="KW-0067">ATP-binding</keyword>
<organism evidence="1 2">
    <name type="scientific">Halorubrum tibetense</name>
    <dbReference type="NCBI Taxonomy" id="175631"/>
    <lineage>
        <taxon>Archaea</taxon>
        <taxon>Methanobacteriati</taxon>
        <taxon>Methanobacteriota</taxon>
        <taxon>Stenosarchaea group</taxon>
        <taxon>Halobacteria</taxon>
        <taxon>Halobacteriales</taxon>
        <taxon>Haloferacaceae</taxon>
        <taxon>Halorubrum</taxon>
    </lineage>
</organism>
<evidence type="ECO:0000313" key="1">
    <source>
        <dbReference type="EMBL" id="MFC6754115.1"/>
    </source>
</evidence>
<sequence>MSRTEPVVPLSVATDDLTLTVEGVEIDVTSTGDRLFLEVPTVRGALRVVRSLPADSEPGGIARFLRAGDLTTEIRVRGRTVAVLGADAR</sequence>
<evidence type="ECO:0000313" key="2">
    <source>
        <dbReference type="Proteomes" id="UP001596442"/>
    </source>
</evidence>
<dbReference type="RefSeq" id="WP_379782320.1">
    <property type="nucleotide sequence ID" value="NZ_JBHSWW010000198.1"/>
</dbReference>
<dbReference type="AlphaFoldDB" id="A0ABD5SBQ7"/>
<protein>
    <submittedName>
        <fullName evidence="1">Peptide ABC transporter ATP-binding protein</fullName>
    </submittedName>
</protein>
<dbReference type="Proteomes" id="UP001596442">
    <property type="component" value="Unassembled WGS sequence"/>
</dbReference>
<accession>A0ABD5SBQ7</accession>
<gene>
    <name evidence="1" type="ORF">ACFQEU_11675</name>
</gene>
<dbReference type="GO" id="GO:0005524">
    <property type="term" value="F:ATP binding"/>
    <property type="evidence" value="ECO:0007669"/>
    <property type="project" value="UniProtKB-KW"/>
</dbReference>
<comment type="caution">
    <text evidence="1">The sequence shown here is derived from an EMBL/GenBank/DDBJ whole genome shotgun (WGS) entry which is preliminary data.</text>
</comment>